<dbReference type="InterPro" id="IPR018247">
    <property type="entry name" value="EF_Hand_1_Ca_BS"/>
</dbReference>
<protein>
    <recommendedName>
        <fullName evidence="2">EF-hand domain-containing protein</fullName>
    </recommendedName>
</protein>
<comment type="caution">
    <text evidence="3">The sequence shown here is derived from an EMBL/GenBank/DDBJ whole genome shotgun (WGS) entry which is preliminary data.</text>
</comment>
<keyword evidence="1" id="KW-0106">Calcium</keyword>
<organism evidence="3 4">
    <name type="scientific">Polarella glacialis</name>
    <name type="common">Dinoflagellate</name>
    <dbReference type="NCBI Taxonomy" id="89957"/>
    <lineage>
        <taxon>Eukaryota</taxon>
        <taxon>Sar</taxon>
        <taxon>Alveolata</taxon>
        <taxon>Dinophyceae</taxon>
        <taxon>Suessiales</taxon>
        <taxon>Suessiaceae</taxon>
        <taxon>Polarella</taxon>
    </lineage>
</organism>
<evidence type="ECO:0000259" key="2">
    <source>
        <dbReference type="PROSITE" id="PS50222"/>
    </source>
</evidence>
<dbReference type="Proteomes" id="UP000654075">
    <property type="component" value="Unassembled WGS sequence"/>
</dbReference>
<dbReference type="InterPro" id="IPR002048">
    <property type="entry name" value="EF_hand_dom"/>
</dbReference>
<evidence type="ECO:0000313" key="4">
    <source>
        <dbReference type="Proteomes" id="UP000654075"/>
    </source>
</evidence>
<keyword evidence="4" id="KW-1185">Reference proteome</keyword>
<evidence type="ECO:0000256" key="1">
    <source>
        <dbReference type="ARBA" id="ARBA00022837"/>
    </source>
</evidence>
<name>A0A813HQ40_POLGL</name>
<proteinExistence type="predicted"/>
<evidence type="ECO:0000313" key="3">
    <source>
        <dbReference type="EMBL" id="CAE8639867.1"/>
    </source>
</evidence>
<dbReference type="InterPro" id="IPR011992">
    <property type="entry name" value="EF-hand-dom_pair"/>
</dbReference>
<feature type="domain" description="EF-hand" evidence="2">
    <location>
        <begin position="130"/>
        <end position="165"/>
    </location>
</feature>
<dbReference type="SUPFAM" id="SSF47473">
    <property type="entry name" value="EF-hand"/>
    <property type="match status" value="1"/>
</dbReference>
<dbReference type="EMBL" id="CAJNNV010032397">
    <property type="protein sequence ID" value="CAE8639867.1"/>
    <property type="molecule type" value="Genomic_DNA"/>
</dbReference>
<reference evidence="3" key="1">
    <citation type="submission" date="2021-02" db="EMBL/GenBank/DDBJ databases">
        <authorList>
            <person name="Dougan E. K."/>
            <person name="Rhodes N."/>
            <person name="Thang M."/>
            <person name="Chan C."/>
        </authorList>
    </citation>
    <scope>NUCLEOTIDE SEQUENCE</scope>
</reference>
<dbReference type="GO" id="GO:0005509">
    <property type="term" value="F:calcium ion binding"/>
    <property type="evidence" value="ECO:0007669"/>
    <property type="project" value="InterPro"/>
</dbReference>
<gene>
    <name evidence="3" type="ORF">PGLA1383_LOCUS54853</name>
</gene>
<dbReference type="AlphaFoldDB" id="A0A813HQ40"/>
<dbReference type="PROSITE" id="PS00018">
    <property type="entry name" value="EF_HAND_1"/>
    <property type="match status" value="1"/>
</dbReference>
<sequence length="348" mass="38296">MCARYCSCRNHGTDEIAALRERALVLTSAPRYVEGMGGGSNLFTTKMLACLRGEHANVSLHQLKECVYEGVLGEFSLLPSDLDDCQGCTFPEPCAFGDSHADLVPWLQLGSVSGQICVDLKEDSDPEDSHLEDMVAELFRLHDLNADGFLDERELVKLNEKVAKLHYGVNVDKAAIKTRYELLFRDHLDAKGRPVPYRVFRKYMLRLLADLDPDRPGQEMIVEQFVAEAHSARAAFHSPTLATMSDVDFLSKLSLPDFFRSQTSLAVGTSNAVGLSPYAEYQSNQVVSQPTGFSHSGQQAMASTTWPRPGIGQSVLSQRHLVSAPNMLQRPLVTVVPARPQVAPGIGH</sequence>
<accession>A0A813HQ40</accession>
<dbReference type="PROSITE" id="PS50222">
    <property type="entry name" value="EF_HAND_2"/>
    <property type="match status" value="1"/>
</dbReference>